<gene>
    <name evidence="1" type="ORF">LR48_Vigan03g086300</name>
</gene>
<dbReference type="AlphaFoldDB" id="A0A0L9U3Z2"/>
<dbReference type="Proteomes" id="UP000053144">
    <property type="component" value="Chromosome 3"/>
</dbReference>
<proteinExistence type="predicted"/>
<protein>
    <submittedName>
        <fullName evidence="1">Uncharacterized protein</fullName>
    </submittedName>
</protein>
<evidence type="ECO:0000313" key="2">
    <source>
        <dbReference type="Proteomes" id="UP000053144"/>
    </source>
</evidence>
<dbReference type="EMBL" id="CM003373">
    <property type="protein sequence ID" value="KOM37481.1"/>
    <property type="molecule type" value="Genomic_DNA"/>
</dbReference>
<evidence type="ECO:0000313" key="1">
    <source>
        <dbReference type="EMBL" id="KOM37481.1"/>
    </source>
</evidence>
<name>A0A0L9U3Z2_PHAAN</name>
<dbReference type="Gramene" id="KOM37481">
    <property type="protein sequence ID" value="KOM37481"/>
    <property type="gene ID" value="LR48_Vigan03g086300"/>
</dbReference>
<organism evidence="1 2">
    <name type="scientific">Phaseolus angularis</name>
    <name type="common">Azuki bean</name>
    <name type="synonym">Vigna angularis</name>
    <dbReference type="NCBI Taxonomy" id="3914"/>
    <lineage>
        <taxon>Eukaryota</taxon>
        <taxon>Viridiplantae</taxon>
        <taxon>Streptophyta</taxon>
        <taxon>Embryophyta</taxon>
        <taxon>Tracheophyta</taxon>
        <taxon>Spermatophyta</taxon>
        <taxon>Magnoliopsida</taxon>
        <taxon>eudicotyledons</taxon>
        <taxon>Gunneridae</taxon>
        <taxon>Pentapetalae</taxon>
        <taxon>rosids</taxon>
        <taxon>fabids</taxon>
        <taxon>Fabales</taxon>
        <taxon>Fabaceae</taxon>
        <taxon>Papilionoideae</taxon>
        <taxon>50 kb inversion clade</taxon>
        <taxon>NPAAA clade</taxon>
        <taxon>indigoferoid/millettioid clade</taxon>
        <taxon>Phaseoleae</taxon>
        <taxon>Vigna</taxon>
    </lineage>
</organism>
<reference evidence="2" key="1">
    <citation type="journal article" date="2015" name="Proc. Natl. Acad. Sci. U.S.A.">
        <title>Genome sequencing of adzuki bean (Vigna angularis) provides insight into high starch and low fat accumulation and domestication.</title>
        <authorList>
            <person name="Yang K."/>
            <person name="Tian Z."/>
            <person name="Chen C."/>
            <person name="Luo L."/>
            <person name="Zhao B."/>
            <person name="Wang Z."/>
            <person name="Yu L."/>
            <person name="Li Y."/>
            <person name="Sun Y."/>
            <person name="Li W."/>
            <person name="Chen Y."/>
            <person name="Li Y."/>
            <person name="Zhang Y."/>
            <person name="Ai D."/>
            <person name="Zhao J."/>
            <person name="Shang C."/>
            <person name="Ma Y."/>
            <person name="Wu B."/>
            <person name="Wang M."/>
            <person name="Gao L."/>
            <person name="Sun D."/>
            <person name="Zhang P."/>
            <person name="Guo F."/>
            <person name="Wang W."/>
            <person name="Li Y."/>
            <person name="Wang J."/>
            <person name="Varshney R.K."/>
            <person name="Wang J."/>
            <person name="Ling H.Q."/>
            <person name="Wan P."/>
        </authorList>
    </citation>
    <scope>NUCLEOTIDE SEQUENCE</scope>
    <source>
        <strain evidence="2">cv. Jingnong 6</strain>
    </source>
</reference>
<accession>A0A0L9U3Z2</accession>
<sequence length="171" mass="18569">MSFGLNCPVFHGLGYLAKFGISIQAFGFRASIARPLMASGTYPNLVSIIWPPSSGYSRPTSTIRSRLSGLGYPATVVRPRLLDLSRPCSTLSNLCPSGLQPEALSNVRSLGLQYNLECSEPRSSGLQDNLEQSSCFKYETSTLYPKQVGLNGDYNCTFIETIADSDVNLSL</sequence>